<proteinExistence type="predicted"/>
<evidence type="ECO:0000313" key="1">
    <source>
        <dbReference type="EMBL" id="MFD1051622.1"/>
    </source>
</evidence>
<protein>
    <submittedName>
        <fullName evidence="1">Uncharacterized protein</fullName>
    </submittedName>
</protein>
<feature type="non-terminal residue" evidence="1">
    <location>
        <position position="1"/>
    </location>
</feature>
<sequence length="153" mass="16794">LRGASPAGPRLHDPMAAAAAIGSDAFRWKEVEAVRDQDRDDQMNLQGWIYVATKDYGTREAVITALRELGARLETKVDDSIAGFAAVALVEPDDFEEYDIDRREVEGVTHGRLPAIHLNITYDLDLHRVDDPEIAELLSAAGMTHVVTDPVGD</sequence>
<dbReference type="EMBL" id="JBHTIS010003738">
    <property type="protein sequence ID" value="MFD1051622.1"/>
    <property type="molecule type" value="Genomic_DNA"/>
</dbReference>
<name>A0ABW3MNJ2_9PSEU</name>
<comment type="caution">
    <text evidence="1">The sequence shown here is derived from an EMBL/GenBank/DDBJ whole genome shotgun (WGS) entry which is preliminary data.</text>
</comment>
<accession>A0ABW3MNJ2</accession>
<evidence type="ECO:0000313" key="2">
    <source>
        <dbReference type="Proteomes" id="UP001597045"/>
    </source>
</evidence>
<keyword evidence="2" id="KW-1185">Reference proteome</keyword>
<organism evidence="1 2">
    <name type="scientific">Kibdelosporangium lantanae</name>
    <dbReference type="NCBI Taxonomy" id="1497396"/>
    <lineage>
        <taxon>Bacteria</taxon>
        <taxon>Bacillati</taxon>
        <taxon>Actinomycetota</taxon>
        <taxon>Actinomycetes</taxon>
        <taxon>Pseudonocardiales</taxon>
        <taxon>Pseudonocardiaceae</taxon>
        <taxon>Kibdelosporangium</taxon>
    </lineage>
</organism>
<gene>
    <name evidence="1" type="ORF">ACFQ1S_41760</name>
</gene>
<reference evidence="2" key="1">
    <citation type="journal article" date="2019" name="Int. J. Syst. Evol. Microbiol.">
        <title>The Global Catalogue of Microorganisms (GCM) 10K type strain sequencing project: providing services to taxonomists for standard genome sequencing and annotation.</title>
        <authorList>
            <consortium name="The Broad Institute Genomics Platform"/>
            <consortium name="The Broad Institute Genome Sequencing Center for Infectious Disease"/>
            <person name="Wu L."/>
            <person name="Ma J."/>
        </authorList>
    </citation>
    <scope>NUCLEOTIDE SEQUENCE [LARGE SCALE GENOMIC DNA]</scope>
    <source>
        <strain evidence="2">JCM 31486</strain>
    </source>
</reference>
<dbReference type="Proteomes" id="UP001597045">
    <property type="component" value="Unassembled WGS sequence"/>
</dbReference>